<feature type="transmembrane region" description="Helical" evidence="1">
    <location>
        <begin position="110"/>
        <end position="136"/>
    </location>
</feature>
<keyword evidence="1" id="KW-0812">Transmembrane</keyword>
<organism evidence="2 3">
    <name type="scientific">Micromonospora musae</name>
    <dbReference type="NCBI Taxonomy" id="1894970"/>
    <lineage>
        <taxon>Bacteria</taxon>
        <taxon>Bacillati</taxon>
        <taxon>Actinomycetota</taxon>
        <taxon>Actinomycetes</taxon>
        <taxon>Micromonosporales</taxon>
        <taxon>Micromonosporaceae</taxon>
        <taxon>Micromonospora</taxon>
    </lineage>
</organism>
<sequence length="168" mass="17269">MQGLLRDEDAHAIFQATQLLTVRINLIPKLTVRSDSDLQLLAGLIEVRVSEPFGALEPRESSRGRRLVLAGIGLAVLGHLLALVAVVGAARSAGGGRGSDVDLEAGGRFGVAYAVLCTYLGTQTVLLAGVVIASAYGGQRLKVGLIAGWGGGLVLTVGVVVAWFVLGA</sequence>
<protein>
    <submittedName>
        <fullName evidence="2">Uncharacterized protein</fullName>
    </submittedName>
</protein>
<reference evidence="2 3" key="1">
    <citation type="submission" date="2018-09" db="EMBL/GenBank/DDBJ databases">
        <title>Micromonospora sp. nov. MS1-9, isolated from a root of Musa sp.</title>
        <authorList>
            <person name="Kuncharoen N."/>
            <person name="Kudo T."/>
            <person name="Ohkuma M."/>
            <person name="Yuki M."/>
            <person name="Tanasupawat S."/>
        </authorList>
    </citation>
    <scope>NUCLEOTIDE SEQUENCE [LARGE SCALE GENOMIC DNA]</scope>
    <source>
        <strain evidence="2 3">MS1-9</strain>
    </source>
</reference>
<gene>
    <name evidence="2" type="ORF">D7044_09030</name>
</gene>
<evidence type="ECO:0000313" key="3">
    <source>
        <dbReference type="Proteomes" id="UP000275865"/>
    </source>
</evidence>
<feature type="transmembrane region" description="Helical" evidence="1">
    <location>
        <begin position="143"/>
        <end position="166"/>
    </location>
</feature>
<accession>A0A3A9YKD9</accession>
<name>A0A3A9YKD9_9ACTN</name>
<keyword evidence="1" id="KW-0472">Membrane</keyword>
<proteinExistence type="predicted"/>
<feature type="transmembrane region" description="Helical" evidence="1">
    <location>
        <begin position="67"/>
        <end position="90"/>
    </location>
</feature>
<dbReference type="EMBL" id="RAZT01000004">
    <property type="protein sequence ID" value="RKN33876.1"/>
    <property type="molecule type" value="Genomic_DNA"/>
</dbReference>
<dbReference type="AlphaFoldDB" id="A0A3A9YKD9"/>
<evidence type="ECO:0000256" key="1">
    <source>
        <dbReference type="SAM" id="Phobius"/>
    </source>
</evidence>
<dbReference type="Proteomes" id="UP000275865">
    <property type="component" value="Unassembled WGS sequence"/>
</dbReference>
<comment type="caution">
    <text evidence="2">The sequence shown here is derived from an EMBL/GenBank/DDBJ whole genome shotgun (WGS) entry which is preliminary data.</text>
</comment>
<evidence type="ECO:0000313" key="2">
    <source>
        <dbReference type="EMBL" id="RKN33876.1"/>
    </source>
</evidence>
<keyword evidence="1" id="KW-1133">Transmembrane helix</keyword>